<dbReference type="GO" id="GO:0005506">
    <property type="term" value="F:iron ion binding"/>
    <property type="evidence" value="ECO:0007669"/>
    <property type="project" value="InterPro"/>
</dbReference>
<dbReference type="Gene3D" id="1.10.630.10">
    <property type="entry name" value="Cytochrome P450"/>
    <property type="match status" value="1"/>
</dbReference>
<evidence type="ECO:0000313" key="12">
    <source>
        <dbReference type="Proteomes" id="UP001140453"/>
    </source>
</evidence>
<keyword evidence="5" id="KW-0560">Oxidoreductase</keyword>
<accession>A0A9W8Z140</accession>
<dbReference type="Pfam" id="PF00067">
    <property type="entry name" value="p450"/>
    <property type="match status" value="1"/>
</dbReference>
<dbReference type="EMBL" id="JAPEVB010000002">
    <property type="protein sequence ID" value="KAJ4394400.1"/>
    <property type="molecule type" value="Genomic_DNA"/>
</dbReference>
<dbReference type="OrthoDB" id="10029320at2759"/>
<dbReference type="GO" id="GO:0016705">
    <property type="term" value="F:oxidoreductase activity, acting on paired donors, with incorporation or reduction of molecular oxygen"/>
    <property type="evidence" value="ECO:0007669"/>
    <property type="project" value="InterPro"/>
</dbReference>
<dbReference type="InterPro" id="IPR002401">
    <property type="entry name" value="Cyt_P450_E_grp-I"/>
</dbReference>
<dbReference type="InterPro" id="IPR001128">
    <property type="entry name" value="Cyt_P450"/>
</dbReference>
<feature type="binding site" description="axial binding residue" evidence="8">
    <location>
        <position position="503"/>
    </location>
    <ligand>
        <name>heme</name>
        <dbReference type="ChEBI" id="CHEBI:30413"/>
    </ligand>
    <ligandPart>
        <name>Fe</name>
        <dbReference type="ChEBI" id="CHEBI:18248"/>
    </ligandPart>
</feature>
<dbReference type="Proteomes" id="UP001140453">
    <property type="component" value="Unassembled WGS sequence"/>
</dbReference>
<dbReference type="InterPro" id="IPR050121">
    <property type="entry name" value="Cytochrome_P450_monoxygenase"/>
</dbReference>
<dbReference type="PANTHER" id="PTHR24305:SF107">
    <property type="entry name" value="P450, PUTATIVE (EUROFUNG)-RELATED"/>
    <property type="match status" value="1"/>
</dbReference>
<evidence type="ECO:0000256" key="3">
    <source>
        <dbReference type="ARBA" id="ARBA00022617"/>
    </source>
</evidence>
<evidence type="ECO:0000256" key="5">
    <source>
        <dbReference type="ARBA" id="ARBA00023002"/>
    </source>
</evidence>
<feature type="transmembrane region" description="Helical" evidence="10">
    <location>
        <begin position="15"/>
        <end position="36"/>
    </location>
</feature>
<dbReference type="PANTHER" id="PTHR24305">
    <property type="entry name" value="CYTOCHROME P450"/>
    <property type="match status" value="1"/>
</dbReference>
<keyword evidence="3 8" id="KW-0349">Heme</keyword>
<keyword evidence="7" id="KW-0503">Monooxygenase</keyword>
<dbReference type="SUPFAM" id="SSF48264">
    <property type="entry name" value="Cytochrome P450"/>
    <property type="match status" value="1"/>
</dbReference>
<keyword evidence="10" id="KW-0472">Membrane</keyword>
<comment type="cofactor">
    <cofactor evidence="1 8">
        <name>heme</name>
        <dbReference type="ChEBI" id="CHEBI:30413"/>
    </cofactor>
</comment>
<dbReference type="AlphaFoldDB" id="A0A9W8Z140"/>
<evidence type="ECO:0000256" key="8">
    <source>
        <dbReference type="PIRSR" id="PIRSR602401-1"/>
    </source>
</evidence>
<gene>
    <name evidence="11" type="ORF">N0V93_003617</name>
</gene>
<keyword evidence="10" id="KW-1133">Transmembrane helix</keyword>
<evidence type="ECO:0000256" key="9">
    <source>
        <dbReference type="SAM" id="MobiDB-lite"/>
    </source>
</evidence>
<dbReference type="GO" id="GO:0020037">
    <property type="term" value="F:heme binding"/>
    <property type="evidence" value="ECO:0007669"/>
    <property type="project" value="InterPro"/>
</dbReference>
<dbReference type="PRINTS" id="PR00385">
    <property type="entry name" value="P450"/>
</dbReference>
<protein>
    <recommendedName>
        <fullName evidence="13">Cytochrome P450</fullName>
    </recommendedName>
</protein>
<comment type="caution">
    <text evidence="11">The sequence shown here is derived from an EMBL/GenBank/DDBJ whole genome shotgun (WGS) entry which is preliminary data.</text>
</comment>
<sequence length="570" mass="64229">MALLWIHQVEPDAALLGKALGGVILATLVMFFVRLYQARMSFRRAMKKYDIPMLPHSFLFGHLIPVGKALAPFPRDFSKLSVPIALHKAYPEMCAHGVIYFDTWPFGGATFCIFHPDIACQFTQDNSLPKAAEISRELQPFTDLHDLISMEGMEWKFWRSVFNPSFSAKNLTALLPAFLEEIQVLKERFIQAAHSGEILNMEKTVSTATVDVICRAALGIRLHSQTRSSSFVTALQNQIWWLVCDYSLANRLKEAFPLRPFFTWNNNRKMRNFLAPLIEEGIAAFDNGEVMGAKTINYLAVKAYRSEIQQQQQQQQPPPPPPEKSVVAKDGHKHVDPKFMDIAISQLKAFIFAGHDTTASTLSFIYSQLSQAPTILAKTRAEHDAVLGSDPTQALARLTEDPNLLNQMPYTHAVLKEVLRLYPPGATARKGAPDILLTHPVTGQQYPTDGFLVWSASSLTHRHPDYWERPDEFLPERFLAKEGEPLYPRKNAFRPFELGPRNCIGQELAQLELRAILAMTLRELEFEPAYEEDAPQALGEKAYQVMGFGDITGHVKGGFPVRVKLRDVKA</sequence>
<dbReference type="PRINTS" id="PR00463">
    <property type="entry name" value="EP450I"/>
</dbReference>
<evidence type="ECO:0008006" key="13">
    <source>
        <dbReference type="Google" id="ProtNLM"/>
    </source>
</evidence>
<proteinExistence type="predicted"/>
<evidence type="ECO:0000256" key="6">
    <source>
        <dbReference type="ARBA" id="ARBA00023004"/>
    </source>
</evidence>
<keyword evidence="6 8" id="KW-0408">Iron</keyword>
<evidence type="ECO:0000256" key="1">
    <source>
        <dbReference type="ARBA" id="ARBA00001971"/>
    </source>
</evidence>
<keyword evidence="10" id="KW-0812">Transmembrane</keyword>
<keyword evidence="4 8" id="KW-0479">Metal-binding</keyword>
<feature type="region of interest" description="Disordered" evidence="9">
    <location>
        <begin position="308"/>
        <end position="329"/>
    </location>
</feature>
<evidence type="ECO:0000256" key="4">
    <source>
        <dbReference type="ARBA" id="ARBA00022723"/>
    </source>
</evidence>
<evidence type="ECO:0000256" key="10">
    <source>
        <dbReference type="SAM" id="Phobius"/>
    </source>
</evidence>
<name>A0A9W8Z140_9PEZI</name>
<keyword evidence="12" id="KW-1185">Reference proteome</keyword>
<evidence type="ECO:0000256" key="7">
    <source>
        <dbReference type="ARBA" id="ARBA00023033"/>
    </source>
</evidence>
<reference evidence="11" key="1">
    <citation type="submission" date="2022-10" db="EMBL/GenBank/DDBJ databases">
        <title>Tapping the CABI collections for fungal endophytes: first genome assemblies for Collariella, Neodidymelliopsis, Ascochyta clinopodiicola, Didymella pomorum, Didymosphaeria variabile, Neocosmospora piperis and Neocucurbitaria cava.</title>
        <authorList>
            <person name="Hill R."/>
        </authorList>
    </citation>
    <scope>NUCLEOTIDE SEQUENCE</scope>
    <source>
        <strain evidence="11">IMI 355082</strain>
    </source>
</reference>
<dbReference type="InterPro" id="IPR036396">
    <property type="entry name" value="Cyt_P450_sf"/>
</dbReference>
<dbReference type="GO" id="GO:0004497">
    <property type="term" value="F:monooxygenase activity"/>
    <property type="evidence" value="ECO:0007669"/>
    <property type="project" value="UniProtKB-KW"/>
</dbReference>
<evidence type="ECO:0000256" key="2">
    <source>
        <dbReference type="ARBA" id="ARBA00005179"/>
    </source>
</evidence>
<dbReference type="CDD" id="cd11051">
    <property type="entry name" value="CYP59-like"/>
    <property type="match status" value="1"/>
</dbReference>
<comment type="pathway">
    <text evidence="2">Secondary metabolite biosynthesis.</text>
</comment>
<evidence type="ECO:0000313" key="11">
    <source>
        <dbReference type="EMBL" id="KAJ4394400.1"/>
    </source>
</evidence>
<organism evidence="11 12">
    <name type="scientific">Gnomoniopsis smithogilvyi</name>
    <dbReference type="NCBI Taxonomy" id="1191159"/>
    <lineage>
        <taxon>Eukaryota</taxon>
        <taxon>Fungi</taxon>
        <taxon>Dikarya</taxon>
        <taxon>Ascomycota</taxon>
        <taxon>Pezizomycotina</taxon>
        <taxon>Sordariomycetes</taxon>
        <taxon>Sordariomycetidae</taxon>
        <taxon>Diaporthales</taxon>
        <taxon>Gnomoniaceae</taxon>
        <taxon>Gnomoniopsis</taxon>
    </lineage>
</organism>